<dbReference type="InterPro" id="IPR043168">
    <property type="entry name" value="DegV_C"/>
</dbReference>
<proteinExistence type="predicted"/>
<keyword evidence="3" id="KW-1185">Reference proteome</keyword>
<dbReference type="Gene3D" id="3.40.50.10170">
    <property type="match status" value="1"/>
</dbReference>
<dbReference type="GO" id="GO:0008289">
    <property type="term" value="F:lipid binding"/>
    <property type="evidence" value="ECO:0007669"/>
    <property type="project" value="UniProtKB-KW"/>
</dbReference>
<dbReference type="PANTHER" id="PTHR33434">
    <property type="entry name" value="DEGV DOMAIN-CONTAINING PROTEIN DR_1986-RELATED"/>
    <property type="match status" value="1"/>
</dbReference>
<dbReference type="AlphaFoldDB" id="A0A0U4WFN3"/>
<dbReference type="PROSITE" id="PS51482">
    <property type="entry name" value="DEGV"/>
    <property type="match status" value="1"/>
</dbReference>
<organism evidence="2 3">
    <name type="scientific">Aneurinibacillus soli</name>
    <dbReference type="NCBI Taxonomy" id="1500254"/>
    <lineage>
        <taxon>Bacteria</taxon>
        <taxon>Bacillati</taxon>
        <taxon>Bacillota</taxon>
        <taxon>Bacilli</taxon>
        <taxon>Bacillales</taxon>
        <taxon>Paenibacillaceae</taxon>
        <taxon>Aneurinibacillus group</taxon>
        <taxon>Aneurinibacillus</taxon>
    </lineage>
</organism>
<dbReference type="SUPFAM" id="SSF82549">
    <property type="entry name" value="DAK1/DegV-like"/>
    <property type="match status" value="1"/>
</dbReference>
<evidence type="ECO:0000313" key="2">
    <source>
        <dbReference type="EMBL" id="BAU27547.1"/>
    </source>
</evidence>
<reference evidence="2 3" key="1">
    <citation type="submission" date="2015-12" db="EMBL/GenBank/DDBJ databases">
        <title>Genome sequence of Aneurinibacillus soli.</title>
        <authorList>
            <person name="Lee J.S."/>
            <person name="Lee K.C."/>
            <person name="Kim K.K."/>
            <person name="Lee B.W."/>
        </authorList>
    </citation>
    <scope>NUCLEOTIDE SEQUENCE [LARGE SCALE GENOMIC DNA]</scope>
    <source>
        <strain evidence="2 3">CB4</strain>
    </source>
</reference>
<evidence type="ECO:0000313" key="3">
    <source>
        <dbReference type="Proteomes" id="UP000217696"/>
    </source>
</evidence>
<dbReference type="RefSeq" id="WP_096464974.1">
    <property type="nucleotide sequence ID" value="NZ_AP017312.1"/>
</dbReference>
<dbReference type="EMBL" id="AP017312">
    <property type="protein sequence ID" value="BAU27547.1"/>
    <property type="molecule type" value="Genomic_DNA"/>
</dbReference>
<dbReference type="KEGG" id="asoc:CB4_01721"/>
<dbReference type="Gene3D" id="3.30.1180.10">
    <property type="match status" value="1"/>
</dbReference>
<sequence length="288" mass="31053">MNLYIVTDSTADIPKLLMQELNIPIVPLKVHVEGQTYLDGVTLSAGEFYEKLTSSEQLPRTSQPAPLDFVNIYEEIAARDPEAEIISIHLSSALSGTYQTATLAAGMVEDKVKVHVIDSRSASYALGAIVVAAARLLRNGGTLEECLDLVHTLIPTHRVYFVMDTLMYLQKGGRIGKAASVVGSLLNIKPILMFDESGEVAVVEKVRGKKKAVARILELAKEYANGRLVTAAAVYTTDRDEATVFKGQIEQELHVADEAVLAQLGPVIGTYGGPGLLALALYPETSQS</sequence>
<dbReference type="NCBIfam" id="TIGR00762">
    <property type="entry name" value="DegV"/>
    <property type="match status" value="1"/>
</dbReference>
<protein>
    <submittedName>
        <fullName evidence="2">DegV domain-containing protein</fullName>
    </submittedName>
</protein>
<accession>A0A0U4WFN3</accession>
<dbReference type="PANTHER" id="PTHR33434:SF2">
    <property type="entry name" value="FATTY ACID-BINDING PROTEIN TM_1468"/>
    <property type="match status" value="1"/>
</dbReference>
<dbReference type="Pfam" id="PF02645">
    <property type="entry name" value="DegV"/>
    <property type="match status" value="1"/>
</dbReference>
<evidence type="ECO:0000256" key="1">
    <source>
        <dbReference type="ARBA" id="ARBA00023121"/>
    </source>
</evidence>
<keyword evidence="1" id="KW-0446">Lipid-binding</keyword>
<gene>
    <name evidence="2" type="ORF">CB4_01721</name>
</gene>
<dbReference type="InterPro" id="IPR003797">
    <property type="entry name" value="DegV"/>
</dbReference>
<dbReference type="InterPro" id="IPR050270">
    <property type="entry name" value="DegV_domain_contain"/>
</dbReference>
<dbReference type="OrthoDB" id="9780660at2"/>
<dbReference type="Proteomes" id="UP000217696">
    <property type="component" value="Chromosome"/>
</dbReference>
<name>A0A0U4WFN3_9BACL</name>